<dbReference type="PROSITE" id="PS50254">
    <property type="entry name" value="REL_2"/>
    <property type="match status" value="1"/>
</dbReference>
<dbReference type="AlphaFoldDB" id="A0A7I8VXM0"/>
<dbReference type="EMBL" id="CAJFCJ010000013">
    <property type="protein sequence ID" value="CAD5120983.1"/>
    <property type="molecule type" value="Genomic_DNA"/>
</dbReference>
<dbReference type="Pfam" id="PF00554">
    <property type="entry name" value="RHD_DNA_bind"/>
    <property type="match status" value="1"/>
</dbReference>
<dbReference type="Gene3D" id="1.25.40.20">
    <property type="entry name" value="Ankyrin repeat-containing domain"/>
    <property type="match status" value="3"/>
</dbReference>
<feature type="region of interest" description="Disordered" evidence="2">
    <location>
        <begin position="407"/>
        <end position="437"/>
    </location>
</feature>
<name>A0A7I8VXM0_9ANNE</name>
<feature type="compositionally biased region" description="Polar residues" evidence="2">
    <location>
        <begin position="410"/>
        <end position="425"/>
    </location>
</feature>
<evidence type="ECO:0000256" key="1">
    <source>
        <dbReference type="PROSITE-ProRule" id="PRU00023"/>
    </source>
</evidence>
<dbReference type="OrthoDB" id="10254686at2759"/>
<dbReference type="SUPFAM" id="SSF48403">
    <property type="entry name" value="Ankyrin repeat"/>
    <property type="match status" value="1"/>
</dbReference>
<dbReference type="InterPro" id="IPR013783">
    <property type="entry name" value="Ig-like_fold"/>
</dbReference>
<keyword evidence="1" id="KW-0040">ANK repeat</keyword>
<dbReference type="SMART" id="SM00429">
    <property type="entry name" value="IPT"/>
    <property type="match status" value="1"/>
</dbReference>
<dbReference type="InterPro" id="IPR037059">
    <property type="entry name" value="RHD_DNA_bind_dom_sf"/>
</dbReference>
<dbReference type="PANTHER" id="PTHR24169">
    <property type="entry name" value="NUCLEAR FACTOR NF-KAPPA-B PROTEIN"/>
    <property type="match status" value="1"/>
</dbReference>
<feature type="region of interest" description="Disordered" evidence="2">
    <location>
        <begin position="319"/>
        <end position="354"/>
    </location>
</feature>
<dbReference type="PANTHER" id="PTHR24169:SF28">
    <property type="entry name" value="NUCLEAR FACTOR NF-KAPPA-B P110 SUBUNIT"/>
    <property type="match status" value="1"/>
</dbReference>
<feature type="compositionally biased region" description="Polar residues" evidence="2">
    <location>
        <begin position="463"/>
        <end position="472"/>
    </location>
</feature>
<dbReference type="SUPFAM" id="SSF49417">
    <property type="entry name" value="p53-like transcription factors"/>
    <property type="match status" value="1"/>
</dbReference>
<dbReference type="InterPro" id="IPR008967">
    <property type="entry name" value="p53-like_TF_DNA-bd_sf"/>
</dbReference>
<dbReference type="InterPro" id="IPR014756">
    <property type="entry name" value="Ig_E-set"/>
</dbReference>
<dbReference type="Pfam" id="PF12796">
    <property type="entry name" value="Ank_2"/>
    <property type="match status" value="1"/>
</dbReference>
<dbReference type="CDD" id="cd01177">
    <property type="entry name" value="IPT_NFkappaB"/>
    <property type="match status" value="1"/>
</dbReference>
<dbReference type="PROSITE" id="PS50297">
    <property type="entry name" value="ANK_REP_REGION"/>
    <property type="match status" value="3"/>
</dbReference>
<comment type="caution">
    <text evidence="4">The sequence shown here is derived from an EMBL/GenBank/DDBJ whole genome shotgun (WGS) entry which is preliminary data.</text>
</comment>
<evidence type="ECO:0000259" key="3">
    <source>
        <dbReference type="PROSITE" id="PS50254"/>
    </source>
</evidence>
<feature type="compositionally biased region" description="Low complexity" evidence="2">
    <location>
        <begin position="320"/>
        <end position="332"/>
    </location>
</feature>
<evidence type="ECO:0000313" key="5">
    <source>
        <dbReference type="Proteomes" id="UP000549394"/>
    </source>
</evidence>
<feature type="repeat" description="ANK" evidence="1">
    <location>
        <begin position="566"/>
        <end position="598"/>
    </location>
</feature>
<dbReference type="SUPFAM" id="SSF81296">
    <property type="entry name" value="E set domains"/>
    <property type="match status" value="1"/>
</dbReference>
<dbReference type="PRINTS" id="PR00057">
    <property type="entry name" value="NFKBTNSCPFCT"/>
</dbReference>
<reference evidence="4 5" key="1">
    <citation type="submission" date="2020-08" db="EMBL/GenBank/DDBJ databases">
        <authorList>
            <person name="Hejnol A."/>
        </authorList>
    </citation>
    <scope>NUCLEOTIDE SEQUENCE [LARGE SCALE GENOMIC DNA]</scope>
</reference>
<dbReference type="Proteomes" id="UP000549394">
    <property type="component" value="Unassembled WGS sequence"/>
</dbReference>
<organism evidence="4 5">
    <name type="scientific">Dimorphilus gyrociliatus</name>
    <dbReference type="NCBI Taxonomy" id="2664684"/>
    <lineage>
        <taxon>Eukaryota</taxon>
        <taxon>Metazoa</taxon>
        <taxon>Spiralia</taxon>
        <taxon>Lophotrochozoa</taxon>
        <taxon>Annelida</taxon>
        <taxon>Polychaeta</taxon>
        <taxon>Polychaeta incertae sedis</taxon>
        <taxon>Dinophilidae</taxon>
        <taxon>Dimorphilus</taxon>
    </lineage>
</organism>
<feature type="repeat" description="ANK" evidence="1">
    <location>
        <begin position="633"/>
        <end position="665"/>
    </location>
</feature>
<dbReference type="InterPro" id="IPR032397">
    <property type="entry name" value="RHD_dimer"/>
</dbReference>
<dbReference type="Pfam" id="PF16179">
    <property type="entry name" value="RHD_dimer"/>
    <property type="match status" value="1"/>
</dbReference>
<evidence type="ECO:0000313" key="4">
    <source>
        <dbReference type="EMBL" id="CAD5120983.1"/>
    </source>
</evidence>
<dbReference type="Gene3D" id="2.60.40.340">
    <property type="entry name" value="Rel homology domain (RHD), DNA-binding domain"/>
    <property type="match status" value="1"/>
</dbReference>
<dbReference type="PROSITE" id="PS50088">
    <property type="entry name" value="ANK_REPEAT"/>
    <property type="match status" value="3"/>
</dbReference>
<dbReference type="GO" id="GO:0005737">
    <property type="term" value="C:cytoplasm"/>
    <property type="evidence" value="ECO:0007669"/>
    <property type="project" value="InterPro"/>
</dbReference>
<sequence>MIKAQPYVSFVEQPQERGYRFRYESEGATHGGIQGDNTKKSKKTYPSVQVHNFRGNVKVVVQLVTTDLQPILHPHKLVGKHCKYGFYVQDFQPNDKMTFTLQGLSIIHVTKKEVPELLAKRIEDDKIFKSEILRASDLSYEQPWSQEIDENTSKNIAMNAVKLKVSVYLTDAESGRIMTPNPFWAYSNIVHDSKCTNGTNLKITRIDKKEGCCTGGDEIFLLCEKVQKNDIEVRFYETNAQGELVWEDFGKFGVQDVHKQFAIVFRTPAYHDTKIIRDVTVFMQLRRKQEREASNSISFVYVPERSEMASIARKRAKRLPSSLNPSHPSHFPHQPDHSNNISQGRTFNGGEFPNIPDSMPKQNSGPMEYSYEHLLCTIFPEQVEQGWSPGPMNDALNEIDQLICNYMPSEESNGGDSGIDSSETPYESPLPDIGSFEGSDNFDIDNLKVDDLESDAAPASPHPIQSETSPKNRLRNICSTQLQFLKTLCPMNVDYETTLYVAVLCGELFIPSVAFLLKAGEKLSIRDERKNTPLHIAIRQRYSVNFIRILLQAQDISDCINSPNIDGQTPLHLAVSSNNLPVVEALICGGAKLNIENSKNGRTPLYLAVNNQYHEIVEVLVNHVDNVDLADGSGYTPLAVAVLNNDLKSANMLIQAGADPDELQDDGLPIILSDLSEKVEIYLNN</sequence>
<dbReference type="InterPro" id="IPR002110">
    <property type="entry name" value="Ankyrin_rpt"/>
</dbReference>
<dbReference type="InterPro" id="IPR036770">
    <property type="entry name" value="Ankyrin_rpt-contain_sf"/>
</dbReference>
<proteinExistence type="predicted"/>
<feature type="domain" description="RHD" evidence="3">
    <location>
        <begin position="3"/>
        <end position="197"/>
    </location>
</feature>
<accession>A0A7I8VXM0</accession>
<dbReference type="InterPro" id="IPR011539">
    <property type="entry name" value="RHD_DNA_bind_dom"/>
</dbReference>
<dbReference type="FunFam" id="2.60.40.10:FF:000046">
    <property type="entry name" value="Nuclear factor NF-kappa-B p105 subunit"/>
    <property type="match status" value="1"/>
</dbReference>
<dbReference type="Gene3D" id="2.60.40.10">
    <property type="entry name" value="Immunoglobulins"/>
    <property type="match status" value="1"/>
</dbReference>
<dbReference type="InterPro" id="IPR000451">
    <property type="entry name" value="NFkB/Dor"/>
</dbReference>
<gene>
    <name evidence="4" type="ORF">DGYR_LOCUS8988</name>
</gene>
<keyword evidence="5" id="KW-1185">Reference proteome</keyword>
<dbReference type="InterPro" id="IPR033926">
    <property type="entry name" value="IPT_NFkappaB"/>
</dbReference>
<feature type="compositionally biased region" description="Polar residues" evidence="2">
    <location>
        <begin position="337"/>
        <end position="346"/>
    </location>
</feature>
<feature type="region of interest" description="Disordered" evidence="2">
    <location>
        <begin position="453"/>
        <end position="472"/>
    </location>
</feature>
<feature type="repeat" description="ANK" evidence="1">
    <location>
        <begin position="600"/>
        <end position="632"/>
    </location>
</feature>
<evidence type="ECO:0000256" key="2">
    <source>
        <dbReference type="SAM" id="MobiDB-lite"/>
    </source>
</evidence>
<protein>
    <recommendedName>
        <fullName evidence="3">RHD domain-containing protein</fullName>
    </recommendedName>
</protein>
<dbReference type="GO" id="GO:0000978">
    <property type="term" value="F:RNA polymerase II cis-regulatory region sequence-specific DNA binding"/>
    <property type="evidence" value="ECO:0007669"/>
    <property type="project" value="TreeGrafter"/>
</dbReference>
<dbReference type="GO" id="GO:0000981">
    <property type="term" value="F:DNA-binding transcription factor activity, RNA polymerase II-specific"/>
    <property type="evidence" value="ECO:0007669"/>
    <property type="project" value="TreeGrafter"/>
</dbReference>
<dbReference type="SMART" id="SM00248">
    <property type="entry name" value="ANK"/>
    <property type="match status" value="5"/>
</dbReference>
<dbReference type="InterPro" id="IPR002909">
    <property type="entry name" value="IPT_dom"/>
</dbReference>